<evidence type="ECO:0000256" key="1">
    <source>
        <dbReference type="SAM" id="Phobius"/>
    </source>
</evidence>
<accession>A0A438JGS9</accession>
<organism evidence="2 3">
    <name type="scientific">Vitis vinifera</name>
    <name type="common">Grape</name>
    <dbReference type="NCBI Taxonomy" id="29760"/>
    <lineage>
        <taxon>Eukaryota</taxon>
        <taxon>Viridiplantae</taxon>
        <taxon>Streptophyta</taxon>
        <taxon>Embryophyta</taxon>
        <taxon>Tracheophyta</taxon>
        <taxon>Spermatophyta</taxon>
        <taxon>Magnoliopsida</taxon>
        <taxon>eudicotyledons</taxon>
        <taxon>Gunneridae</taxon>
        <taxon>Pentapetalae</taxon>
        <taxon>rosids</taxon>
        <taxon>Vitales</taxon>
        <taxon>Vitaceae</taxon>
        <taxon>Viteae</taxon>
        <taxon>Vitis</taxon>
    </lineage>
</organism>
<proteinExistence type="predicted"/>
<gene>
    <name evidence="2" type="ORF">CK203_017800</name>
</gene>
<feature type="transmembrane region" description="Helical" evidence="1">
    <location>
        <begin position="7"/>
        <end position="28"/>
    </location>
</feature>
<keyword evidence="1" id="KW-1133">Transmembrane helix</keyword>
<dbReference type="Proteomes" id="UP000288805">
    <property type="component" value="Unassembled WGS sequence"/>
</dbReference>
<reference evidence="2 3" key="1">
    <citation type="journal article" date="2018" name="PLoS Genet.">
        <title>Population sequencing reveals clonal diversity and ancestral inbreeding in the grapevine cultivar Chardonnay.</title>
        <authorList>
            <person name="Roach M.J."/>
            <person name="Johnson D.L."/>
            <person name="Bohlmann J."/>
            <person name="van Vuuren H.J."/>
            <person name="Jones S.J."/>
            <person name="Pretorius I.S."/>
            <person name="Schmidt S.A."/>
            <person name="Borneman A.R."/>
        </authorList>
    </citation>
    <scope>NUCLEOTIDE SEQUENCE [LARGE SCALE GENOMIC DNA]</scope>
    <source>
        <strain evidence="3">cv. Chardonnay</strain>
        <tissue evidence="2">Leaf</tissue>
    </source>
</reference>
<protein>
    <submittedName>
        <fullName evidence="2">Uncharacterized protein</fullName>
    </submittedName>
</protein>
<dbReference type="AlphaFoldDB" id="A0A438JGS9"/>
<evidence type="ECO:0000313" key="3">
    <source>
        <dbReference type="Proteomes" id="UP000288805"/>
    </source>
</evidence>
<keyword evidence="1" id="KW-0812">Transmembrane</keyword>
<name>A0A438JGS9_VITVI</name>
<sequence length="94" mass="10107">MGRPMDLNFQLFETATLFMTVIVVAFMLQKITSNGSWTTDLLSSSSIFCTGNVGFCRGQSPELSELMGSKGGIAKAQGPFITSEAFPNFQDGVV</sequence>
<keyword evidence="1" id="KW-0472">Membrane</keyword>
<evidence type="ECO:0000313" key="2">
    <source>
        <dbReference type="EMBL" id="RVX08159.1"/>
    </source>
</evidence>
<dbReference type="EMBL" id="QGNW01000042">
    <property type="protein sequence ID" value="RVX08159.1"/>
    <property type="molecule type" value="Genomic_DNA"/>
</dbReference>
<comment type="caution">
    <text evidence="2">The sequence shown here is derived from an EMBL/GenBank/DDBJ whole genome shotgun (WGS) entry which is preliminary data.</text>
</comment>